<keyword evidence="1" id="KW-0812">Transmembrane</keyword>
<comment type="caution">
    <text evidence="2">The sequence shown here is derived from an EMBL/GenBank/DDBJ whole genome shotgun (WGS) entry which is preliminary data.</text>
</comment>
<reference evidence="2 3" key="1">
    <citation type="submission" date="2024-07" db="EMBL/GenBank/DDBJ databases">
        <authorList>
            <person name="Akdeniz Z."/>
        </authorList>
    </citation>
    <scope>NUCLEOTIDE SEQUENCE [LARGE SCALE GENOMIC DNA]</scope>
</reference>
<sequence>MDSTHDQNKTELISIQISPELDGVSFKKQIDSQNLDQISFSCIDSNNTQSCEDYLSKLNQNVPAVIEIVDSQGFNRYNVNMLLKQKRSMLIYVAIVFSGLFFLTTIYMQILWCNKIYKRKQVKNITIGQNETLVVSNVI</sequence>
<gene>
    <name evidence="2" type="ORF">HINF_LOCUS887</name>
</gene>
<keyword evidence="1" id="KW-1133">Transmembrane helix</keyword>
<feature type="transmembrane region" description="Helical" evidence="1">
    <location>
        <begin position="90"/>
        <end position="112"/>
    </location>
</feature>
<dbReference type="Proteomes" id="UP001642409">
    <property type="component" value="Unassembled WGS sequence"/>
</dbReference>
<protein>
    <submittedName>
        <fullName evidence="2">Hypothetical_protein</fullName>
    </submittedName>
</protein>
<evidence type="ECO:0000313" key="2">
    <source>
        <dbReference type="EMBL" id="CAL5970947.1"/>
    </source>
</evidence>
<accession>A0ABP1GFR0</accession>
<evidence type="ECO:0000256" key="1">
    <source>
        <dbReference type="SAM" id="Phobius"/>
    </source>
</evidence>
<keyword evidence="3" id="KW-1185">Reference proteome</keyword>
<keyword evidence="1" id="KW-0472">Membrane</keyword>
<organism evidence="2 3">
    <name type="scientific">Hexamita inflata</name>
    <dbReference type="NCBI Taxonomy" id="28002"/>
    <lineage>
        <taxon>Eukaryota</taxon>
        <taxon>Metamonada</taxon>
        <taxon>Diplomonadida</taxon>
        <taxon>Hexamitidae</taxon>
        <taxon>Hexamitinae</taxon>
        <taxon>Hexamita</taxon>
    </lineage>
</organism>
<name>A0ABP1GFR0_9EUKA</name>
<dbReference type="EMBL" id="CAXDID020000002">
    <property type="protein sequence ID" value="CAL5970947.1"/>
    <property type="molecule type" value="Genomic_DNA"/>
</dbReference>
<evidence type="ECO:0000313" key="3">
    <source>
        <dbReference type="Proteomes" id="UP001642409"/>
    </source>
</evidence>
<proteinExistence type="predicted"/>